<protein>
    <submittedName>
        <fullName evidence="1">Uncharacterized protein</fullName>
    </submittedName>
</protein>
<organism evidence="1 2">
    <name type="scientific">Ficus carica</name>
    <name type="common">Common fig</name>
    <dbReference type="NCBI Taxonomy" id="3494"/>
    <lineage>
        <taxon>Eukaryota</taxon>
        <taxon>Viridiplantae</taxon>
        <taxon>Streptophyta</taxon>
        <taxon>Embryophyta</taxon>
        <taxon>Tracheophyta</taxon>
        <taxon>Spermatophyta</taxon>
        <taxon>Magnoliopsida</taxon>
        <taxon>eudicotyledons</taxon>
        <taxon>Gunneridae</taxon>
        <taxon>Pentapetalae</taxon>
        <taxon>rosids</taxon>
        <taxon>fabids</taxon>
        <taxon>Rosales</taxon>
        <taxon>Moraceae</taxon>
        <taxon>Ficeae</taxon>
        <taxon>Ficus</taxon>
    </lineage>
</organism>
<gene>
    <name evidence="1" type="ORF">TIFTF001_002178</name>
</gene>
<dbReference type="EMBL" id="BTGU01000002">
    <property type="protein sequence ID" value="GMN28798.1"/>
    <property type="molecule type" value="Genomic_DNA"/>
</dbReference>
<sequence>MKIIAEFKKYEIFFFKITEVAPSLLAISDVIENRRRPQTFSISSSGTPPVVAIFAVSTSDIRRNSRSKSNARIARSRRWEIASPHLWKIEIWRSRYRSEARVSNLVIGDVASLRERLKREASLSYLSFPRHSGGPLRRRW</sequence>
<evidence type="ECO:0000313" key="2">
    <source>
        <dbReference type="Proteomes" id="UP001187192"/>
    </source>
</evidence>
<dbReference type="Proteomes" id="UP001187192">
    <property type="component" value="Unassembled WGS sequence"/>
</dbReference>
<dbReference type="AlphaFoldDB" id="A0AA87ZLP9"/>
<reference evidence="1" key="1">
    <citation type="submission" date="2023-07" db="EMBL/GenBank/DDBJ databases">
        <title>draft genome sequence of fig (Ficus carica).</title>
        <authorList>
            <person name="Takahashi T."/>
            <person name="Nishimura K."/>
        </authorList>
    </citation>
    <scope>NUCLEOTIDE SEQUENCE</scope>
</reference>
<accession>A0AA87ZLP9</accession>
<comment type="caution">
    <text evidence="1">The sequence shown here is derived from an EMBL/GenBank/DDBJ whole genome shotgun (WGS) entry which is preliminary data.</text>
</comment>
<evidence type="ECO:0000313" key="1">
    <source>
        <dbReference type="EMBL" id="GMN28798.1"/>
    </source>
</evidence>
<proteinExistence type="predicted"/>
<name>A0AA87ZLP9_FICCA</name>
<keyword evidence="2" id="KW-1185">Reference proteome</keyword>